<comment type="caution">
    <text evidence="2">The sequence shown here is derived from an EMBL/GenBank/DDBJ whole genome shotgun (WGS) entry which is preliminary data.</text>
</comment>
<keyword evidence="3" id="KW-1185">Reference proteome</keyword>
<proteinExistence type="predicted"/>
<accession>A0A9P5ECG8</accession>
<dbReference type="AlphaFoldDB" id="A0A9P5ECG8"/>
<dbReference type="EMBL" id="LUFC02000002">
    <property type="protein sequence ID" value="KAF4503736.1"/>
    <property type="molecule type" value="Genomic_DNA"/>
</dbReference>
<gene>
    <name evidence="2" type="ORF">FAGAP_14</name>
</gene>
<evidence type="ECO:0000313" key="3">
    <source>
        <dbReference type="Proteomes" id="UP000737391"/>
    </source>
</evidence>
<feature type="compositionally biased region" description="Polar residues" evidence="1">
    <location>
        <begin position="265"/>
        <end position="290"/>
    </location>
</feature>
<dbReference type="OrthoDB" id="5100145at2759"/>
<reference evidence="2" key="1">
    <citation type="submission" date="2020-01" db="EMBL/GenBank/DDBJ databases">
        <title>Identification and distribution of gene clusters putatively required for synthesis of sphingolipid metabolism inhibitors in phylogenetically diverse species of the filamentous fungus Fusarium.</title>
        <authorList>
            <person name="Kim H.-S."/>
            <person name="Busman M."/>
            <person name="Brown D.W."/>
            <person name="Divon H."/>
            <person name="Uhlig S."/>
            <person name="Proctor R.H."/>
        </authorList>
    </citation>
    <scope>NUCLEOTIDE SEQUENCE</scope>
    <source>
        <strain evidence="2">NRRL 31653</strain>
    </source>
</reference>
<feature type="region of interest" description="Disordered" evidence="1">
    <location>
        <begin position="265"/>
        <end position="297"/>
    </location>
</feature>
<dbReference type="Proteomes" id="UP000737391">
    <property type="component" value="Unassembled WGS sequence"/>
</dbReference>
<protein>
    <submittedName>
        <fullName evidence="2">Uncharacterized protein</fullName>
    </submittedName>
</protein>
<sequence>MIDDPLVEVDGFLAGLIYLDATDPSLPQKNSKNSFRKTLAVKLAAICNAYKTRPGADTLNVPSSTIRERHVAWSSTRTIRDGIKILWDHFVDVSRVLNTPIIDDLRKSYHGAPGLCYEGVFAFRYIVSGQKPDDLVAIFAFCSLSYVINRLFCACGRAEESDIPAGICSWRDAIKGEDQKQAFDALAAKMWPEAQIPIHLRDVDPGQTLARSTSTHGHSGSTSPVSSSYYESSIPPLVYGQQAQQPISEGTMGYSYVLLQDTNNQVNNGTTSTSTAFSRNPTQLSVSNNEPQDDPLEGWSDSSLQPYIDMMKQRNFAALESQTSQLADGTNLNTGPTQGLNYRGLLETPTHVSDLQKTATFMAVRDYIRDNSNFWQQLAGSGLMSKDHVSLRSWERKLPVWMEYKKPSTYIQQLRAVEHTRNTESRGIVAVAEPLIKWGFLQTIEDIKLYMTGLAYLLFDDEKDYQEFSKWIECFSGDDEYDNLLA</sequence>
<feature type="compositionally biased region" description="Low complexity" evidence="1">
    <location>
        <begin position="212"/>
        <end position="228"/>
    </location>
</feature>
<evidence type="ECO:0000256" key="1">
    <source>
        <dbReference type="SAM" id="MobiDB-lite"/>
    </source>
</evidence>
<organism evidence="2 3">
    <name type="scientific">Fusarium agapanthi</name>
    <dbReference type="NCBI Taxonomy" id="1803897"/>
    <lineage>
        <taxon>Eukaryota</taxon>
        <taxon>Fungi</taxon>
        <taxon>Dikarya</taxon>
        <taxon>Ascomycota</taxon>
        <taxon>Pezizomycotina</taxon>
        <taxon>Sordariomycetes</taxon>
        <taxon>Hypocreomycetidae</taxon>
        <taxon>Hypocreales</taxon>
        <taxon>Nectriaceae</taxon>
        <taxon>Fusarium</taxon>
        <taxon>Fusarium fujikuroi species complex</taxon>
    </lineage>
</organism>
<evidence type="ECO:0000313" key="2">
    <source>
        <dbReference type="EMBL" id="KAF4503736.1"/>
    </source>
</evidence>
<feature type="region of interest" description="Disordered" evidence="1">
    <location>
        <begin position="207"/>
        <end position="228"/>
    </location>
</feature>
<name>A0A9P5ECG8_9HYPO</name>